<sequence length="169" mass="20267">MKKIVKQSDFKIKDYLVDTKAKDLDDIKEIPKEMSLETLKEISVEEREMELTKELNLKKQLRIRKMRSLGFSIIKRDFAEFFGTIETIDFDIDYYNGLIPLLFLIKIKEYNKTFQYFRIREEKNIMGRNNYYRILYGGVIDNSGYYYIDSIGQLPDEDENKDASEYLFL</sequence>
<name>A0A0F8VA24_9ZZZZ</name>
<comment type="caution">
    <text evidence="1">The sequence shown here is derived from an EMBL/GenBank/DDBJ whole genome shotgun (WGS) entry which is preliminary data.</text>
</comment>
<organism evidence="1">
    <name type="scientific">marine sediment metagenome</name>
    <dbReference type="NCBI Taxonomy" id="412755"/>
    <lineage>
        <taxon>unclassified sequences</taxon>
        <taxon>metagenomes</taxon>
        <taxon>ecological metagenomes</taxon>
    </lineage>
</organism>
<reference evidence="1" key="1">
    <citation type="journal article" date="2015" name="Nature">
        <title>Complex archaea that bridge the gap between prokaryotes and eukaryotes.</title>
        <authorList>
            <person name="Spang A."/>
            <person name="Saw J.H."/>
            <person name="Jorgensen S.L."/>
            <person name="Zaremba-Niedzwiedzka K."/>
            <person name="Martijn J."/>
            <person name="Lind A.E."/>
            <person name="van Eijk R."/>
            <person name="Schleper C."/>
            <person name="Guy L."/>
            <person name="Ettema T.J."/>
        </authorList>
    </citation>
    <scope>NUCLEOTIDE SEQUENCE</scope>
</reference>
<protein>
    <submittedName>
        <fullName evidence="1">Uncharacterized protein</fullName>
    </submittedName>
</protein>
<evidence type="ECO:0000313" key="1">
    <source>
        <dbReference type="EMBL" id="KKK41413.1"/>
    </source>
</evidence>
<gene>
    <name evidence="1" type="ORF">LCGC14_2724250</name>
</gene>
<proteinExistence type="predicted"/>
<accession>A0A0F8VA24</accession>
<dbReference type="EMBL" id="LAZR01070403">
    <property type="protein sequence ID" value="KKK41413.1"/>
    <property type="molecule type" value="Genomic_DNA"/>
</dbReference>
<dbReference type="AlphaFoldDB" id="A0A0F8VA24"/>